<organism evidence="1 2">
    <name type="scientific">Candidatus Marsarchaeota G2 archaeon ECH_B_SAG-G06</name>
    <dbReference type="NCBI Taxonomy" id="1978166"/>
    <lineage>
        <taxon>Archaea</taxon>
        <taxon>Candidatus Marsarchaeota</taxon>
        <taxon>Candidatus Marsarchaeota group 2</taxon>
    </lineage>
</organism>
<gene>
    <name evidence="1" type="ORF">B9Q12_02980</name>
</gene>
<evidence type="ECO:0000313" key="1">
    <source>
        <dbReference type="EMBL" id="PSO04124.1"/>
    </source>
</evidence>
<protein>
    <submittedName>
        <fullName evidence="1">Uncharacterized protein</fullName>
    </submittedName>
</protein>
<evidence type="ECO:0000313" key="2">
    <source>
        <dbReference type="Proteomes" id="UP000240582"/>
    </source>
</evidence>
<comment type="caution">
    <text evidence="1">The sequence shown here is derived from an EMBL/GenBank/DDBJ whole genome shotgun (WGS) entry which is preliminary data.</text>
</comment>
<reference evidence="1 2" key="1">
    <citation type="submission" date="2017-04" db="EMBL/GenBank/DDBJ databases">
        <title>Novel microbial lineages endemic to geothermal iron-oxide mats fill important gaps in the evolutionary history of Archaea.</title>
        <authorList>
            <person name="Jay Z.J."/>
            <person name="Beam J.P."/>
            <person name="Dlakic M."/>
            <person name="Rusch D.B."/>
            <person name="Kozubal M.A."/>
            <person name="Inskeep W.P."/>
        </authorList>
    </citation>
    <scope>NUCLEOTIDE SEQUENCE [LARGE SCALE GENOMIC DNA]</scope>
    <source>
        <strain evidence="1">ECH_B_SAG-G06</strain>
    </source>
</reference>
<dbReference type="Proteomes" id="UP000240582">
    <property type="component" value="Unassembled WGS sequence"/>
</dbReference>
<accession>A0A2R6BZT3</accession>
<name>A0A2R6BZT3_9ARCH</name>
<dbReference type="AlphaFoldDB" id="A0A2R6BZT3"/>
<sequence length="82" mass="9539">MVSQVRIKCKKCGELSDVTKYVVTPTYTFVAQLCGHRHFYDTAQLSKELEQLGLRDNVIKREIEENLTRPRNYPIGEGKHEE</sequence>
<dbReference type="EMBL" id="NEXN01000054">
    <property type="protein sequence ID" value="PSO04124.1"/>
    <property type="molecule type" value="Genomic_DNA"/>
</dbReference>
<proteinExistence type="predicted"/>